<dbReference type="EMBL" id="JACTNG010000001">
    <property type="protein sequence ID" value="MBO1077645.1"/>
    <property type="molecule type" value="Genomic_DNA"/>
</dbReference>
<evidence type="ECO:0000313" key="2">
    <source>
        <dbReference type="EMBL" id="MBO1077645.1"/>
    </source>
</evidence>
<keyword evidence="3" id="KW-1185">Reference proteome</keyword>
<dbReference type="RefSeq" id="WP_207415061.1">
    <property type="nucleotide sequence ID" value="NZ_CP061177.1"/>
</dbReference>
<dbReference type="SUPFAM" id="SSF69618">
    <property type="entry name" value="HemD-like"/>
    <property type="match status" value="1"/>
</dbReference>
<reference evidence="2 3" key="1">
    <citation type="submission" date="2020-09" db="EMBL/GenBank/DDBJ databases">
        <title>Roseomonas.</title>
        <authorList>
            <person name="Zhu W."/>
        </authorList>
    </citation>
    <scope>NUCLEOTIDE SEQUENCE [LARGE SCALE GENOMIC DNA]</scope>
    <source>
        <strain evidence="2 3">573</strain>
    </source>
</reference>
<comment type="caution">
    <text evidence="2">The sequence shown here is derived from an EMBL/GenBank/DDBJ whole genome shotgun (WGS) entry which is preliminary data.</text>
</comment>
<dbReference type="Gene3D" id="3.40.50.10090">
    <property type="match status" value="2"/>
</dbReference>
<feature type="domain" description="Tetrapyrrole biosynthesis uroporphyrinogen III synthase" evidence="1">
    <location>
        <begin position="18"/>
        <end position="231"/>
    </location>
</feature>
<dbReference type="Pfam" id="PF02602">
    <property type="entry name" value="HEM4"/>
    <property type="match status" value="1"/>
</dbReference>
<sequence length="250" mass="25371">MAAADAVLITRPEPGGTETARAVRALGWRPLLAPALVLRPLPPPGGLERPAQALLLASRAAARAVAPVARHTPVLAVGPGTAEEARAAGFTRVEAAAGDAAALAARAAATLDPRGLPLLLAVGQGYGAALALALRERGFRVRRRVVYAACPAEALPAGVVAAWRVGEVRAALFFSPRSAGVTTGLLRREGLAETAGRVAALALSARIAAALSGLSWQEIRATPTPEPTALLALLGPAPPPAARARRRGAD</sequence>
<evidence type="ECO:0000313" key="3">
    <source>
        <dbReference type="Proteomes" id="UP001518989"/>
    </source>
</evidence>
<name>A0ABS3KL20_9PROT</name>
<gene>
    <name evidence="2" type="ORF">IAI61_01280</name>
</gene>
<dbReference type="Proteomes" id="UP001518989">
    <property type="component" value="Unassembled WGS sequence"/>
</dbReference>
<protein>
    <submittedName>
        <fullName evidence="2">Uroporphyrinogen-III synthase</fullName>
    </submittedName>
</protein>
<dbReference type="InterPro" id="IPR003754">
    <property type="entry name" value="4pyrrol_synth_uPrphyn_synth"/>
</dbReference>
<proteinExistence type="predicted"/>
<organism evidence="2 3">
    <name type="scientific">Roseomonas haemaphysalidis</name>
    <dbReference type="NCBI Taxonomy" id="2768162"/>
    <lineage>
        <taxon>Bacteria</taxon>
        <taxon>Pseudomonadati</taxon>
        <taxon>Pseudomonadota</taxon>
        <taxon>Alphaproteobacteria</taxon>
        <taxon>Acetobacterales</taxon>
        <taxon>Roseomonadaceae</taxon>
        <taxon>Roseomonas</taxon>
    </lineage>
</organism>
<evidence type="ECO:0000259" key="1">
    <source>
        <dbReference type="Pfam" id="PF02602"/>
    </source>
</evidence>
<dbReference type="InterPro" id="IPR036108">
    <property type="entry name" value="4pyrrol_syn_uPrphyn_synt_sf"/>
</dbReference>
<accession>A0ABS3KL20</accession>